<evidence type="ECO:0000256" key="1">
    <source>
        <dbReference type="ARBA" id="ARBA00004429"/>
    </source>
</evidence>
<keyword evidence="12 16" id="KW-0472">Membrane</keyword>
<dbReference type="InterPro" id="IPR027417">
    <property type="entry name" value="P-loop_NTPase"/>
</dbReference>
<evidence type="ECO:0000313" key="21">
    <source>
        <dbReference type="Proteomes" id="UP001304419"/>
    </source>
</evidence>
<protein>
    <recommendedName>
        <fullName evidence="13 16">Ferrous iron transport protein B</fullName>
    </recommendedName>
</protein>
<dbReference type="GO" id="GO:0005886">
    <property type="term" value="C:plasma membrane"/>
    <property type="evidence" value="ECO:0007669"/>
    <property type="project" value="UniProtKB-SubCell"/>
</dbReference>
<evidence type="ECO:0000256" key="14">
    <source>
        <dbReference type="PIRSR" id="PIRSR603373-1"/>
    </source>
</evidence>
<dbReference type="CDD" id="cd01879">
    <property type="entry name" value="FeoB"/>
    <property type="match status" value="1"/>
</dbReference>
<dbReference type="RefSeq" id="WP_039495009.1">
    <property type="nucleotide sequence ID" value="NZ_CBCSDF010000001.1"/>
</dbReference>
<comment type="function">
    <text evidence="16">Probable transporter of a GTP-driven Fe(2+) uptake system.</text>
</comment>
<keyword evidence="4 16" id="KW-0410">Iron transport</keyword>
<dbReference type="EMBL" id="CP137579">
    <property type="protein sequence ID" value="WOX31250.1"/>
    <property type="molecule type" value="Genomic_DNA"/>
</dbReference>
<keyword evidence="11 14" id="KW-0342">GTP-binding</keyword>
<feature type="domain" description="FeoB-type G" evidence="17">
    <location>
        <begin position="1"/>
        <end position="164"/>
    </location>
</feature>
<evidence type="ECO:0000313" key="20">
    <source>
        <dbReference type="Proteomes" id="UP000646877"/>
    </source>
</evidence>
<dbReference type="InterPro" id="IPR003373">
    <property type="entry name" value="Fe2_transport_prot-B"/>
</dbReference>
<dbReference type="GeneID" id="98337966"/>
<keyword evidence="15" id="KW-0460">Magnesium</keyword>
<keyword evidence="5" id="KW-0997">Cell inner membrane</keyword>
<dbReference type="NCBIfam" id="TIGR00231">
    <property type="entry name" value="small_GTP"/>
    <property type="match status" value="1"/>
</dbReference>
<evidence type="ECO:0000259" key="17">
    <source>
        <dbReference type="PROSITE" id="PS51711"/>
    </source>
</evidence>
<feature type="binding site" evidence="15">
    <location>
        <position position="18"/>
    </location>
    <ligand>
        <name>Mg(2+)</name>
        <dbReference type="ChEBI" id="CHEBI:18420"/>
        <label>2</label>
    </ligand>
</feature>
<evidence type="ECO:0000256" key="9">
    <source>
        <dbReference type="ARBA" id="ARBA00023004"/>
    </source>
</evidence>
<evidence type="ECO:0000256" key="8">
    <source>
        <dbReference type="ARBA" id="ARBA00022989"/>
    </source>
</evidence>
<feature type="transmembrane region" description="Helical" evidence="16">
    <location>
        <begin position="220"/>
        <end position="244"/>
    </location>
</feature>
<proteinExistence type="inferred from homology"/>
<evidence type="ECO:0000256" key="6">
    <source>
        <dbReference type="ARBA" id="ARBA00022692"/>
    </source>
</evidence>
<dbReference type="Pfam" id="PF02421">
    <property type="entry name" value="FeoB_N"/>
    <property type="match status" value="1"/>
</dbReference>
<feature type="binding site" evidence="14">
    <location>
        <begin position="53"/>
        <end position="56"/>
    </location>
    <ligand>
        <name>GTP</name>
        <dbReference type="ChEBI" id="CHEBI:37565"/>
        <label>1</label>
    </ligand>
</feature>
<evidence type="ECO:0000256" key="12">
    <source>
        <dbReference type="ARBA" id="ARBA00023136"/>
    </source>
</evidence>
<feature type="transmembrane region" description="Helical" evidence="16">
    <location>
        <begin position="250"/>
        <end position="269"/>
    </location>
</feature>
<dbReference type="Pfam" id="PF07670">
    <property type="entry name" value="Gate"/>
    <property type="match status" value="2"/>
</dbReference>
<feature type="transmembrane region" description="Helical" evidence="16">
    <location>
        <begin position="626"/>
        <end position="646"/>
    </location>
</feature>
<dbReference type="GO" id="GO:0005525">
    <property type="term" value="F:GTP binding"/>
    <property type="evidence" value="ECO:0007669"/>
    <property type="project" value="UniProtKB-KW"/>
</dbReference>
<keyword evidence="2 16" id="KW-0813">Transport</keyword>
<comment type="subcellular location">
    <subcellularLocation>
        <location evidence="1 16">Cell inner membrane</location>
        <topology evidence="1 16">Multi-pass membrane protein</topology>
    </subcellularLocation>
</comment>
<evidence type="ECO:0000313" key="18">
    <source>
        <dbReference type="EMBL" id="NLR23015.1"/>
    </source>
</evidence>
<evidence type="ECO:0000256" key="5">
    <source>
        <dbReference type="ARBA" id="ARBA00022519"/>
    </source>
</evidence>
<feature type="binding site" evidence="15">
    <location>
        <position position="22"/>
    </location>
    <ligand>
        <name>Mg(2+)</name>
        <dbReference type="ChEBI" id="CHEBI:18420"/>
        <label>1</label>
    </ligand>
</feature>
<evidence type="ECO:0000256" key="15">
    <source>
        <dbReference type="PIRSR" id="PIRSR603373-2"/>
    </source>
</evidence>
<evidence type="ECO:0000313" key="19">
    <source>
        <dbReference type="EMBL" id="WOX31250.1"/>
    </source>
</evidence>
<feature type="transmembrane region" description="Helical" evidence="16">
    <location>
        <begin position="658"/>
        <end position="676"/>
    </location>
</feature>
<reference evidence="19 21" key="2">
    <citation type="submission" date="2023-10" db="EMBL/GenBank/DDBJ databases">
        <title>To unveil natural product biosynthetic capacity in Pseudoalteromonas.</title>
        <authorList>
            <person name="Wang J."/>
        </authorList>
    </citation>
    <scope>NUCLEOTIDE SEQUENCE [LARGE SCALE GENOMIC DNA]</scope>
    <source>
        <strain evidence="19 21">DSM 15914</strain>
    </source>
</reference>
<keyword evidence="3" id="KW-1003">Cell membrane</keyword>
<keyword evidence="21" id="KW-1185">Reference proteome</keyword>
<dbReference type="InterPro" id="IPR005225">
    <property type="entry name" value="Small_GTP-bd"/>
</dbReference>
<dbReference type="Proteomes" id="UP000646877">
    <property type="component" value="Unassembled WGS sequence"/>
</dbReference>
<dbReference type="GO" id="GO:0015093">
    <property type="term" value="F:ferrous iron transmembrane transporter activity"/>
    <property type="evidence" value="ECO:0007669"/>
    <property type="project" value="UniProtKB-UniRule"/>
</dbReference>
<dbReference type="InterPro" id="IPR050860">
    <property type="entry name" value="FeoB_GTPase"/>
</dbReference>
<dbReference type="SUPFAM" id="SSF52540">
    <property type="entry name" value="P-loop containing nucleoside triphosphate hydrolases"/>
    <property type="match status" value="1"/>
</dbReference>
<dbReference type="PANTHER" id="PTHR43185">
    <property type="entry name" value="FERROUS IRON TRANSPORT PROTEIN B"/>
    <property type="match status" value="1"/>
</dbReference>
<dbReference type="InterPro" id="IPR011642">
    <property type="entry name" value="Gate_dom"/>
</dbReference>
<feature type="transmembrane region" description="Helical" evidence="16">
    <location>
        <begin position="325"/>
        <end position="347"/>
    </location>
</feature>
<feature type="binding site" evidence="14">
    <location>
        <begin position="32"/>
        <end position="36"/>
    </location>
    <ligand>
        <name>GTP</name>
        <dbReference type="ChEBI" id="CHEBI:37565"/>
        <label>1</label>
    </ligand>
</feature>
<evidence type="ECO:0000256" key="4">
    <source>
        <dbReference type="ARBA" id="ARBA00022496"/>
    </source>
</evidence>
<feature type="binding site" evidence="14">
    <location>
        <begin position="115"/>
        <end position="118"/>
    </location>
    <ligand>
        <name>GTP</name>
        <dbReference type="ChEBI" id="CHEBI:37565"/>
        <label>1</label>
    </ligand>
</feature>
<dbReference type="InterPro" id="IPR011640">
    <property type="entry name" value="Fe2_transport_prot_B_C"/>
</dbReference>
<feature type="binding site" evidence="15">
    <location>
        <position position="21"/>
    </location>
    <ligand>
        <name>Mg(2+)</name>
        <dbReference type="ChEBI" id="CHEBI:18420"/>
        <label>2</label>
    </ligand>
</feature>
<evidence type="ECO:0000256" key="3">
    <source>
        <dbReference type="ARBA" id="ARBA00022475"/>
    </source>
</evidence>
<name>A0A8I2KM91_9GAMM</name>
<dbReference type="InterPro" id="IPR030389">
    <property type="entry name" value="G_FEOB_dom"/>
</dbReference>
<keyword evidence="10" id="KW-0406">Ion transport</keyword>
<dbReference type="GO" id="GO:0046872">
    <property type="term" value="F:metal ion binding"/>
    <property type="evidence" value="ECO:0007669"/>
    <property type="project" value="UniProtKB-KW"/>
</dbReference>
<dbReference type="AlphaFoldDB" id="A0A8I2KM91"/>
<evidence type="ECO:0000256" key="7">
    <source>
        <dbReference type="ARBA" id="ARBA00022741"/>
    </source>
</evidence>
<feature type="transmembrane region" description="Helical" evidence="16">
    <location>
        <begin position="391"/>
        <end position="411"/>
    </location>
</feature>
<dbReference type="Pfam" id="PF07664">
    <property type="entry name" value="FeoB_C"/>
    <property type="match status" value="1"/>
</dbReference>
<dbReference type="EMBL" id="WEIA01000012">
    <property type="protein sequence ID" value="NLR23015.1"/>
    <property type="molecule type" value="Genomic_DNA"/>
</dbReference>
<keyword evidence="8 16" id="KW-1133">Transmembrane helix</keyword>
<organism evidence="18 20">
    <name type="scientific">Pseudoalteromonas maricaloris</name>
    <dbReference type="NCBI Taxonomy" id="184924"/>
    <lineage>
        <taxon>Bacteria</taxon>
        <taxon>Pseudomonadati</taxon>
        <taxon>Pseudomonadota</taxon>
        <taxon>Gammaproteobacteria</taxon>
        <taxon>Alteromonadales</taxon>
        <taxon>Pseudoalteromonadaceae</taxon>
        <taxon>Pseudoalteromonas</taxon>
    </lineage>
</organism>
<keyword evidence="6 16" id="KW-0812">Transmembrane</keyword>
<evidence type="ECO:0000256" key="10">
    <source>
        <dbReference type="ARBA" id="ARBA00023065"/>
    </source>
</evidence>
<reference evidence="18" key="1">
    <citation type="submission" date="2019-10" db="EMBL/GenBank/DDBJ databases">
        <authorList>
            <person name="Paulsen S."/>
        </authorList>
    </citation>
    <scope>NUCLEOTIDE SEQUENCE</scope>
    <source>
        <strain evidence="18">LMG 19692</strain>
    </source>
</reference>
<feature type="transmembrane region" description="Helical" evidence="16">
    <location>
        <begin position="359"/>
        <end position="385"/>
    </location>
</feature>
<evidence type="ECO:0000256" key="2">
    <source>
        <dbReference type="ARBA" id="ARBA00022448"/>
    </source>
</evidence>
<comment type="similarity">
    <text evidence="16">Belongs to the TRAFAC class TrmE-Era-EngA-EngB-Septin-like GTPase superfamily. FeoB GTPase (TC 9.A.8) family.</text>
</comment>
<keyword evidence="7 14" id="KW-0547">Nucleotide-binding</keyword>
<dbReference type="Proteomes" id="UP001304419">
    <property type="component" value="Chromosome 2"/>
</dbReference>
<dbReference type="PANTHER" id="PTHR43185:SF1">
    <property type="entry name" value="FE(2+) TRANSPORTER FEOB"/>
    <property type="match status" value="1"/>
</dbReference>
<dbReference type="InterPro" id="IPR006073">
    <property type="entry name" value="GTP-bd"/>
</dbReference>
<gene>
    <name evidence="18" type="primary">feoB</name>
    <name evidence="18" type="ORF">F9Y85_17210</name>
    <name evidence="19" type="ORF">R5H13_20135</name>
</gene>
<evidence type="ECO:0000256" key="16">
    <source>
        <dbReference type="RuleBase" id="RU362098"/>
    </source>
</evidence>
<accession>A0A8I2KM91</accession>
<keyword evidence="9 16" id="KW-0408">Iron</keyword>
<evidence type="ECO:0000256" key="13">
    <source>
        <dbReference type="NCBIfam" id="TIGR00437"/>
    </source>
</evidence>
<dbReference type="PRINTS" id="PR00326">
    <property type="entry name" value="GTP1OBG"/>
</dbReference>
<dbReference type="Gene3D" id="3.40.50.300">
    <property type="entry name" value="P-loop containing nucleotide triphosphate hydrolases"/>
    <property type="match status" value="1"/>
</dbReference>
<feature type="binding site" evidence="14">
    <location>
        <begin position="7"/>
        <end position="14"/>
    </location>
    <ligand>
        <name>GTP</name>
        <dbReference type="ChEBI" id="CHEBI:37565"/>
        <label>1</label>
    </ligand>
</feature>
<sequence>MKIALVGNPNCGKTTLFNRLTGSKQKVGNWPGVTVEKKFGYFALENTNVELVDLPGLYSMEQIEPSQDEQIACDFLKQNEADVIINIVDAANLQRNLVLTSQLKELGKPILVVANMVDVATQRGRTLDLKRLSEQLGLPVVPFHGAKGTGQEALLEQLAQITRFPKAPVTANTESAGSDPLEKAVARHQAVKKLADGVSIITPKRADTTETLDKIVLNRWLGVPIFLAMMYLMFTIAVNVGAVFIDFFDIAVGALLIDGVKILLADIGAPQWLGVLLADGFGAGIQLVATFIPVIAVLYLCLSILEDSGYLSRAAFVIDRLMSSIGLPGNAFVPLIVGFGCNVPAVMASRTMGRESDRLLTIIMAPFMSCGARLTVYALFAAAFFPTNGANVVFGLYLLGILVAVGSGFLFRKQVFKTQKLPSFTEMPAYHMPIWRNILITTWQRLSGFIKRAGKTIVMVVILLSALNSIGTDGSFGNENTDKSLLAKAAQVVTPIFEPIGLKEENWPATVGVVTGMFAKEAIVGTLDALYTGAEEEGGEFSLLASLKEALMTIVDNSKDLIANLGDPLGLNELESGAESGTVLLTAMAAKFNGQIGAFSYLVFILLYTPCVAVLGAIKRESGGKWMWLVIGWTTSIAYIMATLVYQASQLSTSPTSASLWIIAMLLFGFAWWKGLSRLGNKLNQPPTYQINLG</sequence>
<dbReference type="NCBIfam" id="TIGR00437">
    <property type="entry name" value="feoB"/>
    <property type="match status" value="1"/>
</dbReference>
<dbReference type="FunFam" id="3.40.50.300:FF:000426">
    <property type="entry name" value="Ferrous iron transport protein B"/>
    <property type="match status" value="1"/>
</dbReference>
<keyword evidence="15" id="KW-0479">Metal-binding</keyword>
<feature type="transmembrane region" description="Helical" evidence="16">
    <location>
        <begin position="281"/>
        <end position="305"/>
    </location>
</feature>
<dbReference type="PROSITE" id="PS51711">
    <property type="entry name" value="G_FEOB"/>
    <property type="match status" value="1"/>
</dbReference>
<feature type="transmembrane region" description="Helical" evidence="16">
    <location>
        <begin position="598"/>
        <end position="619"/>
    </location>
</feature>
<evidence type="ECO:0000256" key="11">
    <source>
        <dbReference type="ARBA" id="ARBA00023134"/>
    </source>
</evidence>